<dbReference type="InterPro" id="IPR036582">
    <property type="entry name" value="Mao_N_sf"/>
</dbReference>
<reference evidence="3" key="1">
    <citation type="submission" date="2020-06" db="EMBL/GenBank/DDBJ databases">
        <title>A novel thermopfilic bacterium from Erzurum, Turkey.</title>
        <authorList>
            <person name="Adiguzel A."/>
            <person name="Ay H."/>
            <person name="Baltaci M.O."/>
        </authorList>
    </citation>
    <scope>NUCLEOTIDE SEQUENCE</scope>
    <source>
        <strain evidence="3">P2</strain>
    </source>
</reference>
<sequence>MKQNKMLWIAVAMVFSLFVFSVIVEADDDHHHRSNHYKYEYRDHDFYDDHDDYDDEEDDYKGQHIFKTKNSKEYWFKWSRIAEQPKEFEKLPINEEGEVLLKIENAEPIKINAIPSGSQLLVPLETVAKYLGATSTIYPNSEIIEITKGEKHLIVRNNSRVVYENMRKTPMQRPIIKQNNDYYIAISVLANGLGFEIKETVENNEIQLKG</sequence>
<dbReference type="Proteomes" id="UP000625804">
    <property type="component" value="Unassembled WGS sequence"/>
</dbReference>
<feature type="chain" id="PRO_5035154484" evidence="1">
    <location>
        <begin position="27"/>
        <end position="210"/>
    </location>
</feature>
<name>A0A8J8KDN0_9BACI</name>
<dbReference type="SUPFAM" id="SSF55383">
    <property type="entry name" value="Copper amine oxidase, domain N"/>
    <property type="match status" value="1"/>
</dbReference>
<dbReference type="RefSeq" id="WP_173730067.1">
    <property type="nucleotide sequence ID" value="NZ_JABTTE010000003.1"/>
</dbReference>
<evidence type="ECO:0000256" key="1">
    <source>
        <dbReference type="SAM" id="SignalP"/>
    </source>
</evidence>
<proteinExistence type="predicted"/>
<dbReference type="Gene3D" id="3.30.457.10">
    <property type="entry name" value="Copper amine oxidase-like, N-terminal domain"/>
    <property type="match status" value="1"/>
</dbReference>
<dbReference type="Pfam" id="PF07833">
    <property type="entry name" value="Cu_amine_oxidN1"/>
    <property type="match status" value="1"/>
</dbReference>
<keyword evidence="4" id="KW-1185">Reference proteome</keyword>
<gene>
    <name evidence="3" type="ORF">HR057_03655</name>
</gene>
<dbReference type="EMBL" id="JABTTE010000003">
    <property type="protein sequence ID" value="NSL50860.1"/>
    <property type="molecule type" value="Genomic_DNA"/>
</dbReference>
<evidence type="ECO:0000259" key="2">
    <source>
        <dbReference type="Pfam" id="PF07833"/>
    </source>
</evidence>
<feature type="signal peptide" evidence="1">
    <location>
        <begin position="1"/>
        <end position="26"/>
    </location>
</feature>
<keyword evidence="1" id="KW-0732">Signal</keyword>
<dbReference type="AlphaFoldDB" id="A0A8J8KDN0"/>
<evidence type="ECO:0000313" key="3">
    <source>
        <dbReference type="EMBL" id="NSL50860.1"/>
    </source>
</evidence>
<organism evidence="3 4">
    <name type="scientific">Calidifontibacillus erzurumensis</name>
    <dbReference type="NCBI Taxonomy" id="2741433"/>
    <lineage>
        <taxon>Bacteria</taxon>
        <taxon>Bacillati</taxon>
        <taxon>Bacillota</taxon>
        <taxon>Bacilli</taxon>
        <taxon>Bacillales</taxon>
        <taxon>Bacillaceae</taxon>
        <taxon>Calidifontibacillus/Schinkia group</taxon>
        <taxon>Calidifontibacillus</taxon>
    </lineage>
</organism>
<dbReference type="InterPro" id="IPR012854">
    <property type="entry name" value="Cu_amine_oxidase-like_N"/>
</dbReference>
<feature type="domain" description="Copper amine oxidase-like N-terminal" evidence="2">
    <location>
        <begin position="112"/>
        <end position="207"/>
    </location>
</feature>
<protein>
    <submittedName>
        <fullName evidence="3">Copper amine oxidase N-terminal domain-containing protein</fullName>
    </submittedName>
</protein>
<accession>A0A8J8KDN0</accession>
<evidence type="ECO:0000313" key="4">
    <source>
        <dbReference type="Proteomes" id="UP000625804"/>
    </source>
</evidence>
<comment type="caution">
    <text evidence="3">The sequence shown here is derived from an EMBL/GenBank/DDBJ whole genome shotgun (WGS) entry which is preliminary data.</text>
</comment>